<reference evidence="1 2" key="1">
    <citation type="submission" date="2022-01" db="EMBL/GenBank/DDBJ databases">
        <authorList>
            <person name="Xiong W."/>
            <person name="Schranz E."/>
        </authorList>
    </citation>
    <scope>NUCLEOTIDE SEQUENCE [LARGE SCALE GENOMIC DNA]</scope>
</reference>
<dbReference type="EMBL" id="CAKMRJ010001112">
    <property type="protein sequence ID" value="CAH1423601.1"/>
    <property type="molecule type" value="Genomic_DNA"/>
</dbReference>
<organism evidence="1 2">
    <name type="scientific">Lactuca virosa</name>
    <dbReference type="NCBI Taxonomy" id="75947"/>
    <lineage>
        <taxon>Eukaryota</taxon>
        <taxon>Viridiplantae</taxon>
        <taxon>Streptophyta</taxon>
        <taxon>Embryophyta</taxon>
        <taxon>Tracheophyta</taxon>
        <taxon>Spermatophyta</taxon>
        <taxon>Magnoliopsida</taxon>
        <taxon>eudicotyledons</taxon>
        <taxon>Gunneridae</taxon>
        <taxon>Pentapetalae</taxon>
        <taxon>asterids</taxon>
        <taxon>campanulids</taxon>
        <taxon>Asterales</taxon>
        <taxon>Asteraceae</taxon>
        <taxon>Cichorioideae</taxon>
        <taxon>Cichorieae</taxon>
        <taxon>Lactucinae</taxon>
        <taxon>Lactuca</taxon>
    </lineage>
</organism>
<name>A0AAU9MDH5_9ASTR</name>
<protein>
    <submittedName>
        <fullName evidence="1">Uncharacterized protein</fullName>
    </submittedName>
</protein>
<evidence type="ECO:0000313" key="2">
    <source>
        <dbReference type="Proteomes" id="UP001157418"/>
    </source>
</evidence>
<sequence>MDRASSPSVAMVHLNRGMRMMFSLPRRSFVLYVNSVVHVIEPTIGLIKLLKKEFLNYNTFVMYLLRDNLTLCNSNMVMKSQKMKKKKPHVQQYCVGTHKVSTKFLHKIHFIREFDGVQFEEDGYTSCVASGPRHCKINNGGCWNESRDWFIR</sequence>
<proteinExistence type="predicted"/>
<accession>A0AAU9MDH5</accession>
<evidence type="ECO:0000313" key="1">
    <source>
        <dbReference type="EMBL" id="CAH1423601.1"/>
    </source>
</evidence>
<keyword evidence="2" id="KW-1185">Reference proteome</keyword>
<comment type="caution">
    <text evidence="1">The sequence shown here is derived from an EMBL/GenBank/DDBJ whole genome shotgun (WGS) entry which is preliminary data.</text>
</comment>
<gene>
    <name evidence="1" type="ORF">LVIROSA_LOCUS10875</name>
</gene>
<dbReference type="AlphaFoldDB" id="A0AAU9MDH5"/>
<dbReference type="Proteomes" id="UP001157418">
    <property type="component" value="Unassembled WGS sequence"/>
</dbReference>